<protein>
    <submittedName>
        <fullName evidence="1">Uncharacterized protein</fullName>
    </submittedName>
</protein>
<accession>A0ACB6RCP0</accession>
<proteinExistence type="predicted"/>
<evidence type="ECO:0000313" key="1">
    <source>
        <dbReference type="EMBL" id="KAF2477094.1"/>
    </source>
</evidence>
<reference evidence="1" key="1">
    <citation type="journal article" date="2020" name="Stud. Mycol.">
        <title>101 Dothideomycetes genomes: a test case for predicting lifestyles and emergence of pathogens.</title>
        <authorList>
            <person name="Haridas S."/>
            <person name="Albert R."/>
            <person name="Binder M."/>
            <person name="Bloem J."/>
            <person name="Labutti K."/>
            <person name="Salamov A."/>
            <person name="Andreopoulos B."/>
            <person name="Baker S."/>
            <person name="Barry K."/>
            <person name="Bills G."/>
            <person name="Bluhm B."/>
            <person name="Cannon C."/>
            <person name="Castanera R."/>
            <person name="Culley D."/>
            <person name="Daum C."/>
            <person name="Ezra D."/>
            <person name="Gonzalez J."/>
            <person name="Henrissat B."/>
            <person name="Kuo A."/>
            <person name="Liang C."/>
            <person name="Lipzen A."/>
            <person name="Lutzoni F."/>
            <person name="Magnuson J."/>
            <person name="Mondo S."/>
            <person name="Nolan M."/>
            <person name="Ohm R."/>
            <person name="Pangilinan J."/>
            <person name="Park H.-J."/>
            <person name="Ramirez L."/>
            <person name="Alfaro M."/>
            <person name="Sun H."/>
            <person name="Tritt A."/>
            <person name="Yoshinaga Y."/>
            <person name="Zwiers L.-H."/>
            <person name="Turgeon B."/>
            <person name="Goodwin S."/>
            <person name="Spatafora J."/>
            <person name="Crous P."/>
            <person name="Grigoriev I."/>
        </authorList>
    </citation>
    <scope>NUCLEOTIDE SEQUENCE</scope>
    <source>
        <strain evidence="1">ATCC 200398</strain>
    </source>
</reference>
<evidence type="ECO:0000313" key="2">
    <source>
        <dbReference type="Proteomes" id="UP000799755"/>
    </source>
</evidence>
<comment type="caution">
    <text evidence="1">The sequence shown here is derived from an EMBL/GenBank/DDBJ whole genome shotgun (WGS) entry which is preliminary data.</text>
</comment>
<dbReference type="EMBL" id="MU003493">
    <property type="protein sequence ID" value="KAF2477094.1"/>
    <property type="molecule type" value="Genomic_DNA"/>
</dbReference>
<gene>
    <name evidence="1" type="ORF">BDR25DRAFT_348981</name>
</gene>
<organism evidence="1 2">
    <name type="scientific">Lindgomyces ingoldianus</name>
    <dbReference type="NCBI Taxonomy" id="673940"/>
    <lineage>
        <taxon>Eukaryota</taxon>
        <taxon>Fungi</taxon>
        <taxon>Dikarya</taxon>
        <taxon>Ascomycota</taxon>
        <taxon>Pezizomycotina</taxon>
        <taxon>Dothideomycetes</taxon>
        <taxon>Pleosporomycetidae</taxon>
        <taxon>Pleosporales</taxon>
        <taxon>Lindgomycetaceae</taxon>
        <taxon>Lindgomyces</taxon>
    </lineage>
</organism>
<sequence length="128" mass="14239">MTTTNVVLNKHRKKLGFANELAPYHLGGSFQEDLAILQGRPPPETSRDLLFLARSSLASQYLQPAHPYIRISANQPSLLSYAGNLEEFEEKRRAVIHRPVVFISHTLGGLLVKAVMRESLETNSMSPG</sequence>
<dbReference type="Proteomes" id="UP000799755">
    <property type="component" value="Unassembled WGS sequence"/>
</dbReference>
<name>A0ACB6RCP0_9PLEO</name>
<keyword evidence="2" id="KW-1185">Reference proteome</keyword>